<organism evidence="5 6">
    <name type="scientific">Amanita muscaria (strain Koide BX008)</name>
    <dbReference type="NCBI Taxonomy" id="946122"/>
    <lineage>
        <taxon>Eukaryota</taxon>
        <taxon>Fungi</taxon>
        <taxon>Dikarya</taxon>
        <taxon>Basidiomycota</taxon>
        <taxon>Agaricomycotina</taxon>
        <taxon>Agaricomycetes</taxon>
        <taxon>Agaricomycetidae</taxon>
        <taxon>Agaricales</taxon>
        <taxon>Pluteineae</taxon>
        <taxon>Amanitaceae</taxon>
        <taxon>Amanita</taxon>
    </lineage>
</organism>
<dbReference type="InterPro" id="IPR036910">
    <property type="entry name" value="HMG_box_dom_sf"/>
</dbReference>
<dbReference type="AlphaFoldDB" id="A0A0C2X887"/>
<dbReference type="Proteomes" id="UP000054549">
    <property type="component" value="Unassembled WGS sequence"/>
</dbReference>
<protein>
    <recommendedName>
        <fullName evidence="4">HMG box domain-containing protein</fullName>
    </recommendedName>
</protein>
<dbReference type="InterPro" id="IPR051356">
    <property type="entry name" value="SOX/SOX-like_TF"/>
</dbReference>
<evidence type="ECO:0000256" key="3">
    <source>
        <dbReference type="PROSITE-ProRule" id="PRU00267"/>
    </source>
</evidence>
<dbReference type="HOGENOM" id="CLU_1026621_0_0_1"/>
<proteinExistence type="predicted"/>
<evidence type="ECO:0000256" key="2">
    <source>
        <dbReference type="ARBA" id="ARBA00023242"/>
    </source>
</evidence>
<reference evidence="5 6" key="1">
    <citation type="submission" date="2014-04" db="EMBL/GenBank/DDBJ databases">
        <title>Evolutionary Origins and Diversification of the Mycorrhizal Mutualists.</title>
        <authorList>
            <consortium name="DOE Joint Genome Institute"/>
            <consortium name="Mycorrhizal Genomics Consortium"/>
            <person name="Kohler A."/>
            <person name="Kuo A."/>
            <person name="Nagy L.G."/>
            <person name="Floudas D."/>
            <person name="Copeland A."/>
            <person name="Barry K.W."/>
            <person name="Cichocki N."/>
            <person name="Veneault-Fourrey C."/>
            <person name="LaButti K."/>
            <person name="Lindquist E.A."/>
            <person name="Lipzen A."/>
            <person name="Lundell T."/>
            <person name="Morin E."/>
            <person name="Murat C."/>
            <person name="Riley R."/>
            <person name="Ohm R."/>
            <person name="Sun H."/>
            <person name="Tunlid A."/>
            <person name="Henrissat B."/>
            <person name="Grigoriev I.V."/>
            <person name="Hibbett D.S."/>
            <person name="Martin F."/>
        </authorList>
    </citation>
    <scope>NUCLEOTIDE SEQUENCE [LARGE SCALE GENOMIC DNA]</scope>
    <source>
        <strain evidence="5 6">Koide BX008</strain>
    </source>
</reference>
<dbReference type="SUPFAM" id="SSF47095">
    <property type="entry name" value="HMG-box"/>
    <property type="match status" value="1"/>
</dbReference>
<dbReference type="EMBL" id="KN818223">
    <property type="protein sequence ID" value="KIL70557.1"/>
    <property type="molecule type" value="Genomic_DNA"/>
</dbReference>
<dbReference type="Pfam" id="PF00505">
    <property type="entry name" value="HMG_box"/>
    <property type="match status" value="1"/>
</dbReference>
<dbReference type="GO" id="GO:0000978">
    <property type="term" value="F:RNA polymerase II cis-regulatory region sequence-specific DNA binding"/>
    <property type="evidence" value="ECO:0007669"/>
    <property type="project" value="TreeGrafter"/>
</dbReference>
<feature type="domain" description="HMG box" evidence="4">
    <location>
        <begin position="13"/>
        <end position="83"/>
    </location>
</feature>
<sequence length="271" mass="31076">MPSVIRSRQKGCVTRPPNAFMLFRSDFWAKEKLKDEPIERDHRDISRIAAICWNELDEEIKAVYRKKAEEQKKLHRLQHPEYRFSPIRQETVTRRKKRLGKSSRVEVDRCKRLALQVMAESEESDSPWQCTEAGANGLRPPPEEVKGTSVVYNPDIETIDEHAICWPATSSINTSPLSPLMTGKMVGIQFARLCMMADTYAGISSRAGHHLRRCGSAVWSETTARAIHTRNTILAYIKVTTGPDSIRCDQRADHTRRRNISSHRCRTGFSW</sequence>
<dbReference type="GO" id="GO:0005634">
    <property type="term" value="C:nucleus"/>
    <property type="evidence" value="ECO:0007669"/>
    <property type="project" value="UniProtKB-UniRule"/>
</dbReference>
<feature type="DNA-binding region" description="HMG box" evidence="3">
    <location>
        <begin position="13"/>
        <end position="83"/>
    </location>
</feature>
<accession>A0A0C2X887</accession>
<keyword evidence="1 3" id="KW-0238">DNA-binding</keyword>
<dbReference type="InParanoid" id="A0A0C2X887"/>
<dbReference type="GO" id="GO:0000981">
    <property type="term" value="F:DNA-binding transcription factor activity, RNA polymerase II-specific"/>
    <property type="evidence" value="ECO:0007669"/>
    <property type="project" value="TreeGrafter"/>
</dbReference>
<dbReference type="CDD" id="cd01389">
    <property type="entry name" value="HMG-box_ROX1-like"/>
    <property type="match status" value="1"/>
</dbReference>
<dbReference type="OrthoDB" id="6247875at2759"/>
<evidence type="ECO:0000313" key="5">
    <source>
        <dbReference type="EMBL" id="KIL70557.1"/>
    </source>
</evidence>
<gene>
    <name evidence="5" type="ORF">M378DRAFT_155487</name>
</gene>
<evidence type="ECO:0000313" key="6">
    <source>
        <dbReference type="Proteomes" id="UP000054549"/>
    </source>
</evidence>
<dbReference type="SMART" id="SM00398">
    <property type="entry name" value="HMG"/>
    <property type="match status" value="1"/>
</dbReference>
<evidence type="ECO:0000256" key="1">
    <source>
        <dbReference type="ARBA" id="ARBA00023125"/>
    </source>
</evidence>
<dbReference type="STRING" id="946122.A0A0C2X887"/>
<name>A0A0C2X887_AMAMK</name>
<keyword evidence="6" id="KW-1185">Reference proteome</keyword>
<dbReference type="InterPro" id="IPR009071">
    <property type="entry name" value="HMG_box_dom"/>
</dbReference>
<evidence type="ECO:0000259" key="4">
    <source>
        <dbReference type="PROSITE" id="PS50118"/>
    </source>
</evidence>
<keyword evidence="2 3" id="KW-0539">Nucleus</keyword>
<dbReference type="PANTHER" id="PTHR45789">
    <property type="entry name" value="FI18025P1"/>
    <property type="match status" value="1"/>
</dbReference>
<dbReference type="PROSITE" id="PS50118">
    <property type="entry name" value="HMG_BOX_2"/>
    <property type="match status" value="1"/>
</dbReference>
<dbReference type="Gene3D" id="1.10.30.10">
    <property type="entry name" value="High mobility group box domain"/>
    <property type="match status" value="1"/>
</dbReference>
<dbReference type="PANTHER" id="PTHR45789:SF2">
    <property type="entry name" value="FI18025P1"/>
    <property type="match status" value="1"/>
</dbReference>